<dbReference type="Gene3D" id="3.40.140.20">
    <property type="match status" value="2"/>
</dbReference>
<protein>
    <recommendedName>
        <fullName evidence="3">IMP cyclohydrolase</fullName>
    </recommendedName>
</protein>
<sequence>MKQKITLRGQEVYELAKGENPYQSPATLLTVGSDDPLSLDKFRLISGEPPGFTNLCGLDRLTQTLCRSYRAFTFKYKNAPYIVIASKHGNPCGFAVDWEKPEIAIDKAMFGNPKAIWGGEVITNFKITDSLADSLLKSSKRQKMLKSANWMLDIIAAPGFSAQAVKLLGSRSRRKLFVNPTLNNSIVDPAPWTYRFTRGSFIRQLPQNYVLDLTKTEFVSNKSKLNPSQIDSLIIAWATAFNSNHGGNEVAFASNRALISCGGGPSTIEAAQLALFKAKSQKHSTKNSVFGADAFFPFTDVPEFLVKAGVIAGSVPSGGQAFGDVKSYFMKKNISMFYLDEKYRGFCYH</sequence>
<dbReference type="STRING" id="1798373.A2154_02640"/>
<dbReference type="Proteomes" id="UP000176854">
    <property type="component" value="Unassembled WGS sequence"/>
</dbReference>
<dbReference type="InterPro" id="IPR016193">
    <property type="entry name" value="Cytidine_deaminase-like"/>
</dbReference>
<dbReference type="GO" id="GO:0004643">
    <property type="term" value="F:phosphoribosylaminoimidazolecarboxamide formyltransferase activity"/>
    <property type="evidence" value="ECO:0007669"/>
    <property type="project" value="InterPro"/>
</dbReference>
<reference evidence="1 2" key="1">
    <citation type="journal article" date="2016" name="Nat. Commun.">
        <title>Thousands of microbial genomes shed light on interconnected biogeochemical processes in an aquifer system.</title>
        <authorList>
            <person name="Anantharaman K."/>
            <person name="Brown C.T."/>
            <person name="Hug L.A."/>
            <person name="Sharon I."/>
            <person name="Castelle C.J."/>
            <person name="Probst A.J."/>
            <person name="Thomas B.C."/>
            <person name="Singh A."/>
            <person name="Wilkins M.J."/>
            <person name="Karaoz U."/>
            <person name="Brodie E.L."/>
            <person name="Williams K.H."/>
            <person name="Hubbard S.S."/>
            <person name="Banfield J.F."/>
        </authorList>
    </citation>
    <scope>NUCLEOTIDE SEQUENCE [LARGE SCALE GENOMIC DNA]</scope>
</reference>
<dbReference type="PANTHER" id="PTHR11692:SF0">
    <property type="entry name" value="BIFUNCTIONAL PURINE BIOSYNTHESIS PROTEIN ATIC"/>
    <property type="match status" value="1"/>
</dbReference>
<dbReference type="Pfam" id="PF01808">
    <property type="entry name" value="AICARFT_IMPCHas"/>
    <property type="match status" value="1"/>
</dbReference>
<dbReference type="SUPFAM" id="SSF53927">
    <property type="entry name" value="Cytidine deaminase-like"/>
    <property type="match status" value="1"/>
</dbReference>
<dbReference type="EMBL" id="MFJC01000002">
    <property type="protein sequence ID" value="OGG10313.1"/>
    <property type="molecule type" value="Genomic_DNA"/>
</dbReference>
<evidence type="ECO:0000313" key="1">
    <source>
        <dbReference type="EMBL" id="OGG10313.1"/>
    </source>
</evidence>
<dbReference type="GO" id="GO:0006189">
    <property type="term" value="P:'de novo' IMP biosynthetic process"/>
    <property type="evidence" value="ECO:0007669"/>
    <property type="project" value="TreeGrafter"/>
</dbReference>
<gene>
    <name evidence="1" type="ORF">A2154_02640</name>
</gene>
<name>A0A1F5ZDD1_9BACT</name>
<dbReference type="PANTHER" id="PTHR11692">
    <property type="entry name" value="BIFUNCTIONAL PURINE BIOSYNTHESIS PROTEIN PURH"/>
    <property type="match status" value="1"/>
</dbReference>
<proteinExistence type="predicted"/>
<evidence type="ECO:0008006" key="3">
    <source>
        <dbReference type="Google" id="ProtNLM"/>
    </source>
</evidence>
<dbReference type="GO" id="GO:0003937">
    <property type="term" value="F:IMP cyclohydrolase activity"/>
    <property type="evidence" value="ECO:0007669"/>
    <property type="project" value="InterPro"/>
</dbReference>
<dbReference type="SMART" id="SM00798">
    <property type="entry name" value="AICARFT_IMPCHas"/>
    <property type="match status" value="1"/>
</dbReference>
<dbReference type="InterPro" id="IPR002695">
    <property type="entry name" value="PurH-like"/>
</dbReference>
<dbReference type="AlphaFoldDB" id="A0A1F5ZDD1"/>
<organism evidence="1 2">
    <name type="scientific">Candidatus Gottesmanbacteria bacterium RBG_16_43_7</name>
    <dbReference type="NCBI Taxonomy" id="1798373"/>
    <lineage>
        <taxon>Bacteria</taxon>
        <taxon>Candidatus Gottesmaniibacteriota</taxon>
    </lineage>
</organism>
<comment type="caution">
    <text evidence="1">The sequence shown here is derived from an EMBL/GenBank/DDBJ whole genome shotgun (WGS) entry which is preliminary data.</text>
</comment>
<dbReference type="InterPro" id="IPR024051">
    <property type="entry name" value="AICAR_Tfase_dup_dom_sf"/>
</dbReference>
<dbReference type="GO" id="GO:0005829">
    <property type="term" value="C:cytosol"/>
    <property type="evidence" value="ECO:0007669"/>
    <property type="project" value="TreeGrafter"/>
</dbReference>
<accession>A0A1F5ZDD1</accession>
<evidence type="ECO:0000313" key="2">
    <source>
        <dbReference type="Proteomes" id="UP000176854"/>
    </source>
</evidence>